<dbReference type="GO" id="GO:0005634">
    <property type="term" value="C:nucleus"/>
    <property type="evidence" value="ECO:0007669"/>
    <property type="project" value="EnsemblFungi"/>
</dbReference>
<dbReference type="HOGENOM" id="CLU_024653_0_0_1"/>
<sequence>MPKDNLLFKLDNLEYQQHYLNNTLDSFEPRLNQTRKFYNAKGRKTIKKVEKLLNEIKIEDVERQLNEIKLEIFDKKIHHFENNLTKNLIKLLENENSKLIKNFDKTTLEAIKNQYGIPQFAKLLCLSKSIKLTTGKIVPKSKKIEDTPQWFVKHNYWEIYQDKNNEFNPSRIWNEVIMKIKKSDALVSLIMNDKKVKDIIQSFENGMDVFLGINKGKKLQREKNGLNKASSSNNEVEMQEDDASEDDELTERPALRRETRDEDQEIDEDEILNQYEGMLAASDDEEGEEASGLDKTINYNEVTDEEPSDDEDSESEEPSRKKPKLPELMGGYYSGGESSDDEKEDKIAREQMSNKPQRKNRRGQRARRKIWEKKYGSQAKHVQREVEKEFEERKQRQIAYEERAAKRAAKEEAFQKMVREHELERESKQGQSKWPKVKEPQAEHPSWVAKRVAEEKEKNAKFSGKKVVFD</sequence>
<evidence type="ECO:0000256" key="2">
    <source>
        <dbReference type="SAM" id="Coils"/>
    </source>
</evidence>
<keyword evidence="1 2" id="KW-0175">Coiled coil</keyword>
<proteinExistence type="predicted"/>
<dbReference type="AlphaFoldDB" id="G0V8M8"/>
<evidence type="ECO:0000313" key="5">
    <source>
        <dbReference type="EMBL" id="CCC67827.1"/>
    </source>
</evidence>
<dbReference type="Pfam" id="PF09073">
    <property type="entry name" value="BUD22"/>
    <property type="match status" value="1"/>
</dbReference>
<feature type="compositionally biased region" description="Basic residues" evidence="3">
    <location>
        <begin position="356"/>
        <end position="371"/>
    </location>
</feature>
<keyword evidence="6" id="KW-1185">Reference proteome</keyword>
<name>G0V8M8_NAUCA</name>
<evidence type="ECO:0000259" key="4">
    <source>
        <dbReference type="Pfam" id="PF09073"/>
    </source>
</evidence>
<evidence type="ECO:0000256" key="1">
    <source>
        <dbReference type="ARBA" id="ARBA00023054"/>
    </source>
</evidence>
<feature type="compositionally biased region" description="Acidic residues" evidence="3">
    <location>
        <begin position="282"/>
        <end position="291"/>
    </location>
</feature>
<dbReference type="InterPro" id="IPR037393">
    <property type="entry name" value="Bud22/SRFB1"/>
</dbReference>
<dbReference type="PANTHER" id="PTHR23325">
    <property type="entry name" value="SERUM RESPONSE FACTOR-BINDING"/>
    <property type="match status" value="1"/>
</dbReference>
<dbReference type="OMA" id="RFPHTKK"/>
<dbReference type="KEGG" id="ncs:NCAS_0A12690"/>
<dbReference type="InterPro" id="IPR015158">
    <property type="entry name" value="Bud22_dom"/>
</dbReference>
<feature type="compositionally biased region" description="Basic and acidic residues" evidence="3">
    <location>
        <begin position="418"/>
        <end position="428"/>
    </location>
</feature>
<feature type="domain" description="Bud22" evidence="4">
    <location>
        <begin position="77"/>
        <end position="470"/>
    </location>
</feature>
<dbReference type="InParanoid" id="G0V8M8"/>
<evidence type="ECO:0000313" key="6">
    <source>
        <dbReference type="Proteomes" id="UP000001640"/>
    </source>
</evidence>
<dbReference type="GO" id="GO:0030490">
    <property type="term" value="P:maturation of SSU-rRNA"/>
    <property type="evidence" value="ECO:0007669"/>
    <property type="project" value="EnsemblFungi"/>
</dbReference>
<reference evidence="5 6" key="1">
    <citation type="journal article" date="2011" name="Proc. Natl. Acad. Sci. U.S.A.">
        <title>Evolutionary erosion of yeast sex chromosomes by mating-type switching accidents.</title>
        <authorList>
            <person name="Gordon J.L."/>
            <person name="Armisen D."/>
            <person name="Proux-Wera E."/>
            <person name="Oheigeartaigh S.S."/>
            <person name="Byrne K.P."/>
            <person name="Wolfe K.H."/>
        </authorList>
    </citation>
    <scope>NUCLEOTIDE SEQUENCE [LARGE SCALE GENOMIC DNA]</scope>
    <source>
        <strain evidence="6">ATCC 76901 / BCRC 22586 / CBS 4309 / NBRC 1992 / NRRL Y-12630</strain>
    </source>
</reference>
<protein>
    <recommendedName>
        <fullName evidence="4">Bud22 domain-containing protein</fullName>
    </recommendedName>
</protein>
<dbReference type="eggNOG" id="ENOG502S6Z4">
    <property type="taxonomic scope" value="Eukaryota"/>
</dbReference>
<dbReference type="Proteomes" id="UP000001640">
    <property type="component" value="Chromosome 1"/>
</dbReference>
<feature type="coiled-coil region" evidence="2">
    <location>
        <begin position="82"/>
        <end position="109"/>
    </location>
</feature>
<evidence type="ECO:0000256" key="3">
    <source>
        <dbReference type="SAM" id="MobiDB-lite"/>
    </source>
</evidence>
<dbReference type="EMBL" id="HE576752">
    <property type="protein sequence ID" value="CCC67827.1"/>
    <property type="molecule type" value="Genomic_DNA"/>
</dbReference>
<feature type="compositionally biased region" description="Basic and acidic residues" evidence="3">
    <location>
        <begin position="250"/>
        <end position="260"/>
    </location>
</feature>
<gene>
    <name evidence="5" type="primary">NCAS0A12690</name>
    <name evidence="5" type="ordered locus">NCAS_0A12690</name>
</gene>
<feature type="compositionally biased region" description="Polar residues" evidence="3">
    <location>
        <begin position="227"/>
        <end position="236"/>
    </location>
</feature>
<feature type="compositionally biased region" description="Acidic residues" evidence="3">
    <location>
        <begin position="237"/>
        <end position="249"/>
    </location>
</feature>
<dbReference type="STRING" id="1064592.G0V8M8"/>
<feature type="region of interest" description="Disordered" evidence="3">
    <location>
        <begin position="418"/>
        <end position="448"/>
    </location>
</feature>
<organism evidence="5 6">
    <name type="scientific">Naumovozyma castellii</name>
    <name type="common">Yeast</name>
    <name type="synonym">Saccharomyces castellii</name>
    <dbReference type="NCBI Taxonomy" id="27288"/>
    <lineage>
        <taxon>Eukaryota</taxon>
        <taxon>Fungi</taxon>
        <taxon>Dikarya</taxon>
        <taxon>Ascomycota</taxon>
        <taxon>Saccharomycotina</taxon>
        <taxon>Saccharomycetes</taxon>
        <taxon>Saccharomycetales</taxon>
        <taxon>Saccharomycetaceae</taxon>
        <taxon>Naumovozyma</taxon>
    </lineage>
</organism>
<feature type="region of interest" description="Disordered" evidence="3">
    <location>
        <begin position="221"/>
        <end position="269"/>
    </location>
</feature>
<accession>G0V8M8</accession>
<dbReference type="GO" id="GO:0030686">
    <property type="term" value="C:90S preribosome"/>
    <property type="evidence" value="ECO:0007669"/>
    <property type="project" value="EnsemblFungi"/>
</dbReference>
<dbReference type="OrthoDB" id="3364872at2759"/>
<dbReference type="PANTHER" id="PTHR23325:SF1">
    <property type="entry name" value="SERUM RESPONSE FACTOR-BINDING PROTEIN 1"/>
    <property type="match status" value="1"/>
</dbReference>
<dbReference type="FunCoup" id="G0V8M8">
    <property type="interactions" value="288"/>
</dbReference>
<feature type="region of interest" description="Disordered" evidence="3">
    <location>
        <begin position="282"/>
        <end position="382"/>
    </location>
</feature>
<dbReference type="RefSeq" id="XP_003674207.1">
    <property type="nucleotide sequence ID" value="XM_003674159.1"/>
</dbReference>
<dbReference type="GeneID" id="96901305"/>
<reference key="2">
    <citation type="submission" date="2011-08" db="EMBL/GenBank/DDBJ databases">
        <title>Genome sequence of Naumovozyma castellii.</title>
        <authorList>
            <person name="Gordon J.L."/>
            <person name="Armisen D."/>
            <person name="Proux-Wera E."/>
            <person name="OhEigeartaigh S.S."/>
            <person name="Byrne K.P."/>
            <person name="Wolfe K.H."/>
        </authorList>
    </citation>
    <scope>NUCLEOTIDE SEQUENCE</scope>
    <source>
        <strain>Type strain:CBS 4309</strain>
    </source>
</reference>
<feature type="compositionally biased region" description="Acidic residues" evidence="3">
    <location>
        <begin position="302"/>
        <end position="316"/>
    </location>
</feature>